<evidence type="ECO:0000313" key="17">
    <source>
        <dbReference type="EMBL" id="CAF3927820.1"/>
    </source>
</evidence>
<dbReference type="OrthoDB" id="6718861at2759"/>
<dbReference type="InterPro" id="IPR006097">
    <property type="entry name" value="Glu/Leu/Phe/Val/Trp_DH_dimer"/>
</dbReference>
<dbReference type="InterPro" id="IPR006095">
    <property type="entry name" value="Glu/Leu/Phe/Val/Trp_DH"/>
</dbReference>
<evidence type="ECO:0000313" key="13">
    <source>
        <dbReference type="EMBL" id="CAF1900707.1"/>
    </source>
</evidence>
<dbReference type="Proteomes" id="UP000676336">
    <property type="component" value="Unassembled WGS sequence"/>
</dbReference>
<dbReference type="Gene3D" id="3.40.50.720">
    <property type="entry name" value="NAD(P)-binding Rossmann-like Domain"/>
    <property type="match status" value="1"/>
</dbReference>
<evidence type="ECO:0000256" key="9">
    <source>
        <dbReference type="SAM" id="MobiDB-lite"/>
    </source>
</evidence>
<evidence type="ECO:0000256" key="1">
    <source>
        <dbReference type="ARBA" id="ARBA00004173"/>
    </source>
</evidence>
<dbReference type="Proteomes" id="UP000681720">
    <property type="component" value="Unassembled WGS sequence"/>
</dbReference>
<dbReference type="EMBL" id="CAJOBH010003700">
    <property type="protein sequence ID" value="CAF3962671.1"/>
    <property type="molecule type" value="Genomic_DNA"/>
</dbReference>
<dbReference type="InterPro" id="IPR006096">
    <property type="entry name" value="Glu/Leu/Phe/Val/Trp_DH_C"/>
</dbReference>
<dbReference type="Pfam" id="PF00208">
    <property type="entry name" value="ELFV_dehydrog"/>
    <property type="match status" value="1"/>
</dbReference>
<evidence type="ECO:0000256" key="4">
    <source>
        <dbReference type="ARBA" id="ARBA00023002"/>
    </source>
</evidence>
<dbReference type="EMBL" id="CAJNOW010000161">
    <property type="protein sequence ID" value="CAF1257446.1"/>
    <property type="molecule type" value="Genomic_DNA"/>
</dbReference>
<organism evidence="12 21">
    <name type="scientific">Rotaria magnacalcarata</name>
    <dbReference type="NCBI Taxonomy" id="392030"/>
    <lineage>
        <taxon>Eukaryota</taxon>
        <taxon>Metazoa</taxon>
        <taxon>Spiralia</taxon>
        <taxon>Gnathifera</taxon>
        <taxon>Rotifera</taxon>
        <taxon>Eurotatoria</taxon>
        <taxon>Bdelloidea</taxon>
        <taxon>Philodinida</taxon>
        <taxon>Philodinidae</taxon>
        <taxon>Rotaria</taxon>
    </lineage>
</organism>
<reference evidence="12" key="1">
    <citation type="submission" date="2021-02" db="EMBL/GenBank/DDBJ databases">
        <authorList>
            <person name="Nowell W R."/>
        </authorList>
    </citation>
    <scope>NUCLEOTIDE SEQUENCE</scope>
</reference>
<protein>
    <recommendedName>
        <fullName evidence="3">glutamate dehydrogenase [NAD(P)(+)]</fullName>
        <ecNumber evidence="3">1.4.1.3</ecNumber>
    </recommendedName>
</protein>
<evidence type="ECO:0000313" key="21">
    <source>
        <dbReference type="Proteomes" id="UP000663834"/>
    </source>
</evidence>
<dbReference type="GO" id="GO:0005739">
    <property type="term" value="C:mitochondrion"/>
    <property type="evidence" value="ECO:0007669"/>
    <property type="project" value="UniProtKB-SubCell"/>
</dbReference>
<accession>A0A815ALQ6</accession>
<dbReference type="EMBL" id="CAJOBI010004130">
    <property type="protein sequence ID" value="CAF3991851.1"/>
    <property type="molecule type" value="Genomic_DNA"/>
</dbReference>
<proteinExistence type="inferred from homology"/>
<dbReference type="SUPFAM" id="SSF53223">
    <property type="entry name" value="Aminoacid dehydrogenase-like, N-terminal domain"/>
    <property type="match status" value="1"/>
</dbReference>
<dbReference type="SUPFAM" id="SSF51735">
    <property type="entry name" value="NAD(P)-binding Rossmann-fold domains"/>
    <property type="match status" value="1"/>
</dbReference>
<dbReference type="FunFam" id="3.40.50.720:FF:000100">
    <property type="entry name" value="Glutamate dehydrogenase 1, mitochondrial"/>
    <property type="match status" value="1"/>
</dbReference>
<dbReference type="Proteomes" id="UP000663834">
    <property type="component" value="Unassembled WGS sequence"/>
</dbReference>
<dbReference type="CDD" id="cd01076">
    <property type="entry name" value="NAD_bind_1_Glu_DH"/>
    <property type="match status" value="1"/>
</dbReference>
<dbReference type="PRINTS" id="PR00082">
    <property type="entry name" value="GLFDHDRGNASE"/>
</dbReference>
<evidence type="ECO:0000313" key="12">
    <source>
        <dbReference type="EMBL" id="CAF1257446.1"/>
    </source>
</evidence>
<dbReference type="InterPro" id="IPR036291">
    <property type="entry name" value="NAD(P)-bd_dom_sf"/>
</dbReference>
<evidence type="ECO:0000313" key="11">
    <source>
        <dbReference type="EMBL" id="CAF0957093.1"/>
    </source>
</evidence>
<dbReference type="InterPro" id="IPR033922">
    <property type="entry name" value="NAD_bind_Glu_DH"/>
</dbReference>
<comment type="caution">
    <text evidence="12">The sequence shown here is derived from an EMBL/GenBank/DDBJ whole genome shotgun (WGS) entry which is preliminary data.</text>
</comment>
<dbReference type="Proteomes" id="UP000681967">
    <property type="component" value="Unassembled WGS sequence"/>
</dbReference>
<dbReference type="Proteomes" id="UP000663842">
    <property type="component" value="Unassembled WGS sequence"/>
</dbReference>
<feature type="compositionally biased region" description="Polar residues" evidence="9">
    <location>
        <begin position="33"/>
        <end position="48"/>
    </location>
</feature>
<evidence type="ECO:0000313" key="18">
    <source>
        <dbReference type="EMBL" id="CAF3962671.1"/>
    </source>
</evidence>
<dbReference type="Proteomes" id="UP000663866">
    <property type="component" value="Unassembled WGS sequence"/>
</dbReference>
<dbReference type="Proteomes" id="UP000663855">
    <property type="component" value="Unassembled WGS sequence"/>
</dbReference>
<feature type="region of interest" description="Disordered" evidence="9">
    <location>
        <begin position="33"/>
        <end position="54"/>
    </location>
</feature>
<dbReference type="EMBL" id="CAJOBF010001948">
    <property type="protein sequence ID" value="CAF3997686.1"/>
    <property type="molecule type" value="Genomic_DNA"/>
</dbReference>
<dbReference type="EC" id="1.4.1.3" evidence="3"/>
<evidence type="ECO:0000313" key="16">
    <source>
        <dbReference type="EMBL" id="CAF3800669.1"/>
    </source>
</evidence>
<comment type="catalytic activity">
    <reaction evidence="7">
        <text>L-glutamate + NADP(+) + H2O = 2-oxoglutarate + NH4(+) + NADPH + H(+)</text>
        <dbReference type="Rhea" id="RHEA:11612"/>
        <dbReference type="ChEBI" id="CHEBI:15377"/>
        <dbReference type="ChEBI" id="CHEBI:15378"/>
        <dbReference type="ChEBI" id="CHEBI:16810"/>
        <dbReference type="ChEBI" id="CHEBI:28938"/>
        <dbReference type="ChEBI" id="CHEBI:29985"/>
        <dbReference type="ChEBI" id="CHEBI:57783"/>
        <dbReference type="ChEBI" id="CHEBI:58349"/>
        <dbReference type="EC" id="1.4.1.3"/>
    </reaction>
</comment>
<dbReference type="GO" id="GO:0006538">
    <property type="term" value="P:L-glutamate catabolic process"/>
    <property type="evidence" value="ECO:0007669"/>
    <property type="project" value="TreeGrafter"/>
</dbReference>
<feature type="domain" description="Glutamate/phenylalanine/leucine/valine/L-tryptophan dehydrogenase C-terminal" evidence="10">
    <location>
        <begin position="258"/>
        <end position="551"/>
    </location>
</feature>
<dbReference type="Gene3D" id="3.40.50.10860">
    <property type="entry name" value="Leucine Dehydrogenase, chain A, domain 1"/>
    <property type="match status" value="1"/>
</dbReference>
<evidence type="ECO:0000256" key="6">
    <source>
        <dbReference type="ARBA" id="ARBA00047867"/>
    </source>
</evidence>
<dbReference type="AlphaFoldDB" id="A0A815ALQ6"/>
<dbReference type="Pfam" id="PF02812">
    <property type="entry name" value="ELFV_dehydrog_N"/>
    <property type="match status" value="1"/>
</dbReference>
<sequence length="556" mass="61407">MSIFLRAASSQPLLIKFNSSWKNVLCLKRSLQSTSTDSTPSTMELGSESQEEDHGTGFYTMVEKFYDRAANILEDKLVDEMHKSKLNEQQKRMKVRGVLTMMKPPNYVLSITFPVCRDNGEWELIEAWRAQHSLHRTPCKGGIRYSTDVNLDEVKALAALMTFKCACVNVPFGGAKAGVKINPKDWSEGELERITRRLTVELAKKGFIGPGIDVPAPDMGTSEREMAWIADTYQSTIGWEDINAMACITGKPILQGGIHGRTSATGRGLYHGLENFVNEKFYMDKIGLTTGLTGKTFIVQGFGNVGFHSARYLARHGAKCIGVLEWDGAIVNPQGIDPKALDEYKFENGTIVGFPGAKPYEKPDKKELLCEPCDILIPAASEQQITSRNAHRIKAKIIAEGANGPTTPGADNILISKNVLVIPDMYINAGGVTVSYFEWLKNLNHTSYGRLTFKYQRDTNYALLESVQSSLEAKFGKMGGKIPINPSDNFFNRMAGASEVDIVHSGLEQTMERSGQAIMQTAKRFNLGLDLRTAAYVTSLEKIYNVYSAAGMTFGV</sequence>
<dbReference type="GO" id="GO:0004352">
    <property type="term" value="F:glutamate dehydrogenase (NAD+) activity"/>
    <property type="evidence" value="ECO:0007669"/>
    <property type="project" value="TreeGrafter"/>
</dbReference>
<dbReference type="EMBL" id="CAJNRE010000004">
    <property type="protein sequence ID" value="CAF1900707.1"/>
    <property type="molecule type" value="Genomic_DNA"/>
</dbReference>
<dbReference type="PROSITE" id="PS00074">
    <property type="entry name" value="GLFV_DEHYDROGENASE"/>
    <property type="match status" value="1"/>
</dbReference>
<evidence type="ECO:0000256" key="2">
    <source>
        <dbReference type="ARBA" id="ARBA00006382"/>
    </source>
</evidence>
<evidence type="ECO:0000256" key="3">
    <source>
        <dbReference type="ARBA" id="ARBA00012889"/>
    </source>
</evidence>
<keyword evidence="5" id="KW-0496">Mitochondrion</keyword>
<dbReference type="Proteomes" id="UP000663887">
    <property type="component" value="Unassembled WGS sequence"/>
</dbReference>
<comment type="catalytic activity">
    <reaction evidence="6">
        <text>L-glutamate + NAD(+) + H2O = 2-oxoglutarate + NH4(+) + NADH + H(+)</text>
        <dbReference type="Rhea" id="RHEA:15133"/>
        <dbReference type="ChEBI" id="CHEBI:15377"/>
        <dbReference type="ChEBI" id="CHEBI:15378"/>
        <dbReference type="ChEBI" id="CHEBI:16810"/>
        <dbReference type="ChEBI" id="CHEBI:28938"/>
        <dbReference type="ChEBI" id="CHEBI:29985"/>
        <dbReference type="ChEBI" id="CHEBI:57540"/>
        <dbReference type="ChEBI" id="CHEBI:57945"/>
        <dbReference type="EC" id="1.4.1.3"/>
    </reaction>
</comment>
<keyword evidence="22" id="KW-1185">Reference proteome</keyword>
<dbReference type="Gene3D" id="1.10.287.140">
    <property type="match status" value="1"/>
</dbReference>
<dbReference type="InterPro" id="IPR033524">
    <property type="entry name" value="Glu/Leu/Phe/Val_DH_AS"/>
</dbReference>
<evidence type="ECO:0000256" key="8">
    <source>
        <dbReference type="RuleBase" id="RU004417"/>
    </source>
</evidence>
<comment type="similarity">
    <text evidence="2 8">Belongs to the Glu/Leu/Phe/Val dehydrogenases family.</text>
</comment>
<dbReference type="SMART" id="SM00839">
    <property type="entry name" value="ELFV_dehydrog"/>
    <property type="match status" value="1"/>
</dbReference>
<evidence type="ECO:0000256" key="7">
    <source>
        <dbReference type="ARBA" id="ARBA00048577"/>
    </source>
</evidence>
<dbReference type="PANTHER" id="PTHR11606:SF13">
    <property type="entry name" value="GLUTAMATE DEHYDROGENASE 1, MITOCHONDRIAL"/>
    <property type="match status" value="1"/>
</dbReference>
<dbReference type="EMBL" id="CAJNRG010010839">
    <property type="protein sequence ID" value="CAF2126876.1"/>
    <property type="molecule type" value="Genomic_DNA"/>
</dbReference>
<evidence type="ECO:0000313" key="15">
    <source>
        <dbReference type="EMBL" id="CAF2126876.1"/>
    </source>
</evidence>
<dbReference type="EMBL" id="CAJOBG010000343">
    <property type="protein sequence ID" value="CAF3800669.1"/>
    <property type="molecule type" value="Genomic_DNA"/>
</dbReference>
<name>A0A815ALQ6_9BILA</name>
<dbReference type="EMBL" id="CAJNRF010006871">
    <property type="protein sequence ID" value="CAF2086109.1"/>
    <property type="molecule type" value="Genomic_DNA"/>
</dbReference>
<keyword evidence="4 8" id="KW-0560">Oxidoreductase</keyword>
<dbReference type="PANTHER" id="PTHR11606">
    <property type="entry name" value="GLUTAMATE DEHYDROGENASE"/>
    <property type="match status" value="1"/>
</dbReference>
<evidence type="ECO:0000259" key="10">
    <source>
        <dbReference type="SMART" id="SM00839"/>
    </source>
</evidence>
<evidence type="ECO:0000313" key="20">
    <source>
        <dbReference type="EMBL" id="CAF3997686.1"/>
    </source>
</evidence>
<dbReference type="EMBL" id="CAJNOV010000020">
    <property type="protein sequence ID" value="CAF0957093.1"/>
    <property type="molecule type" value="Genomic_DNA"/>
</dbReference>
<dbReference type="InterPro" id="IPR046346">
    <property type="entry name" value="Aminoacid_DH-like_N_sf"/>
</dbReference>
<evidence type="ECO:0000313" key="22">
    <source>
        <dbReference type="Proteomes" id="UP000663866"/>
    </source>
</evidence>
<evidence type="ECO:0000313" key="19">
    <source>
        <dbReference type="EMBL" id="CAF3991851.1"/>
    </source>
</evidence>
<evidence type="ECO:0000313" key="14">
    <source>
        <dbReference type="EMBL" id="CAF2086109.1"/>
    </source>
</evidence>
<gene>
    <name evidence="18" type="ORF">BYL167_LOCUS11632</name>
    <name evidence="11" type="ORF">CJN711_LOCUS231</name>
    <name evidence="17" type="ORF">GIL414_LOCUS7913</name>
    <name evidence="12" type="ORF">KQP761_LOCUS2612</name>
    <name evidence="13" type="ORF">MBJ925_LOCUS95</name>
    <name evidence="16" type="ORF">OVN521_LOCUS3851</name>
    <name evidence="19" type="ORF">SMN809_LOCUS11443</name>
    <name evidence="20" type="ORF">UXM345_LOCUS15985</name>
    <name evidence="14" type="ORF">WKI299_LOCUS17198</name>
    <name evidence="15" type="ORF">XDN619_LOCUS23974</name>
</gene>
<evidence type="ECO:0000256" key="5">
    <source>
        <dbReference type="ARBA" id="ARBA00023128"/>
    </source>
</evidence>
<dbReference type="EMBL" id="CAJOBJ010002490">
    <property type="protein sequence ID" value="CAF3927820.1"/>
    <property type="molecule type" value="Genomic_DNA"/>
</dbReference>
<dbReference type="FunFam" id="3.40.50.10860:FF:000007">
    <property type="entry name" value="Glutamate dehydrogenase 1, mitochondrial"/>
    <property type="match status" value="1"/>
</dbReference>
<comment type="subcellular location">
    <subcellularLocation>
        <location evidence="1">Mitochondrion</location>
    </subcellularLocation>
</comment>
<dbReference type="Proteomes" id="UP000663824">
    <property type="component" value="Unassembled WGS sequence"/>
</dbReference>
<dbReference type="Proteomes" id="UP000663856">
    <property type="component" value="Unassembled WGS sequence"/>
</dbReference>